<dbReference type="Pfam" id="PF04840">
    <property type="entry name" value="Vps16_C"/>
    <property type="match status" value="1"/>
</dbReference>
<dbReference type="GO" id="GO:0003779">
    <property type="term" value="F:actin binding"/>
    <property type="evidence" value="ECO:0007669"/>
    <property type="project" value="TreeGrafter"/>
</dbReference>
<dbReference type="InterPro" id="IPR036322">
    <property type="entry name" value="WD40_repeat_dom_sf"/>
</dbReference>
<dbReference type="RefSeq" id="XP_008078574.1">
    <property type="nucleotide sequence ID" value="XM_008080383.1"/>
</dbReference>
<dbReference type="InterPro" id="IPR006925">
    <property type="entry name" value="Vps16_C"/>
</dbReference>
<dbReference type="Pfam" id="PF00856">
    <property type="entry name" value="SET"/>
    <property type="match status" value="1"/>
</dbReference>
<dbReference type="OMA" id="WCGDDCL"/>
<evidence type="ECO:0000256" key="1">
    <source>
        <dbReference type="ARBA" id="ARBA00009250"/>
    </source>
</evidence>
<dbReference type="FunFam" id="2.130.10.10:FF:000635">
    <property type="entry name" value="Probable vacuolar protein sorting-associated protein 16 homolog"/>
    <property type="match status" value="1"/>
</dbReference>
<name>S3DC14_GLAL2</name>
<evidence type="ECO:0000259" key="2">
    <source>
        <dbReference type="PROSITE" id="PS50280"/>
    </source>
</evidence>
<dbReference type="PROSITE" id="PS50280">
    <property type="entry name" value="SET"/>
    <property type="match status" value="1"/>
</dbReference>
<dbReference type="Pfam" id="PF04841">
    <property type="entry name" value="Vps16_N"/>
    <property type="match status" value="1"/>
</dbReference>
<dbReference type="Gene3D" id="1.10.150.780">
    <property type="entry name" value="Vps16, C-terminal region"/>
    <property type="match status" value="1"/>
</dbReference>
<evidence type="ECO:0000313" key="3">
    <source>
        <dbReference type="EMBL" id="EPE34639.1"/>
    </source>
</evidence>
<dbReference type="OrthoDB" id="1792at2759"/>
<protein>
    <submittedName>
        <fullName evidence="3">SET</fullName>
    </submittedName>
</protein>
<gene>
    <name evidence="3" type="ORF">GLAREA_10333</name>
</gene>
<dbReference type="Gene3D" id="2.130.10.10">
    <property type="entry name" value="YVTN repeat-like/Quinoprotein amine dehydrogenase"/>
    <property type="match status" value="1"/>
</dbReference>
<dbReference type="PANTHER" id="PTHR12811:SF0">
    <property type="entry name" value="VACUOLAR PROTEIN SORTING-ASSOCIATED PROTEIN 16 HOMOLOG"/>
    <property type="match status" value="1"/>
</dbReference>
<dbReference type="GO" id="GO:0042144">
    <property type="term" value="P:vacuole fusion, non-autophagic"/>
    <property type="evidence" value="ECO:0007669"/>
    <property type="project" value="TreeGrafter"/>
</dbReference>
<dbReference type="GO" id="GO:0005768">
    <property type="term" value="C:endosome"/>
    <property type="evidence" value="ECO:0007669"/>
    <property type="project" value="TreeGrafter"/>
</dbReference>
<dbReference type="InterPro" id="IPR016534">
    <property type="entry name" value="VPS16"/>
</dbReference>
<evidence type="ECO:0000313" key="4">
    <source>
        <dbReference type="Proteomes" id="UP000016922"/>
    </source>
</evidence>
<dbReference type="KEGG" id="glz:GLAREA_10333"/>
<dbReference type="Proteomes" id="UP000016922">
    <property type="component" value="Unassembled WGS sequence"/>
</dbReference>
<dbReference type="HOGENOM" id="CLU_008909_1_0_1"/>
<accession>S3DC14</accession>
<dbReference type="InterPro" id="IPR001214">
    <property type="entry name" value="SET_dom"/>
</dbReference>
<dbReference type="AlphaFoldDB" id="S3DC14"/>
<dbReference type="InterPro" id="IPR038132">
    <property type="entry name" value="Vps16_C_sf"/>
</dbReference>
<dbReference type="SUPFAM" id="SSF50978">
    <property type="entry name" value="WD40 repeat-like"/>
    <property type="match status" value="1"/>
</dbReference>
<dbReference type="InterPro" id="IPR046341">
    <property type="entry name" value="SET_dom_sf"/>
</dbReference>
<dbReference type="CDD" id="cd20071">
    <property type="entry name" value="SET_SMYD"/>
    <property type="match status" value="1"/>
</dbReference>
<dbReference type="GO" id="GO:0016197">
    <property type="term" value="P:endosomal transport"/>
    <property type="evidence" value="ECO:0007669"/>
    <property type="project" value="TreeGrafter"/>
</dbReference>
<feature type="domain" description="SET" evidence="2">
    <location>
        <begin position="851"/>
        <end position="1001"/>
    </location>
</feature>
<dbReference type="PANTHER" id="PTHR12811">
    <property type="entry name" value="VACUOLAR PROTEIN SORTING VPS16"/>
    <property type="match status" value="1"/>
</dbReference>
<dbReference type="InterPro" id="IPR015943">
    <property type="entry name" value="WD40/YVTN_repeat-like_dom_sf"/>
</dbReference>
<dbReference type="EMBL" id="KE145356">
    <property type="protein sequence ID" value="EPE34639.1"/>
    <property type="molecule type" value="Genomic_DNA"/>
</dbReference>
<comment type="similarity">
    <text evidence="1">Belongs to the VPS16 family.</text>
</comment>
<sequence length="1138" mass="128609">MANPTADWERLDKKFYRKVQLYTEIFDQDLELENYIVTGCSFGGAIALYRDESKLHSYRGGQVSKTSIDLYSCAGKLIRRINWDQGSIKGLGWSEDERLIVVTADGTVRCYYDLQGDFAQFSLGNGAEEYGVSACKFYGTGFVALLTNNHLISVAKYEEPRPRLLATPPEGTVHSWALIPPAYTLSRSVEVLLSIGQTIHVVDATESDDRLLDIGPFTHVSVSPNGKYVALYTESGKAFVINSEFQQRLSEYDSRSKTHPKDVQWCGNDAVVIAWEDEVHVVGPFNSAAKYFYDGRVHLIADHDGVRLITNDVCDFLQKVPEVTEEVFRFGTESPASILLDAVEQLENQSPKADDNIQLIRPNLVEAVDTCVKAAGYEFSVHWQKQLLKAASFGKSVLDIYNSDDFVDMCETLRVLNAVRFYEIGIPLSYDQFLRLTPESLVRRLVNRQEYLLALRISSYLRLPTERIYVHWASQKVRVGSEDEETICRMIVEKLDGKRGISFEEIARAAYDEGRGRLATELLNHEARAGKQVPLLLNMEEDEIALDKAIESGDSDLIFFVLLHLKKKLPLASFFRVINTRPVATALIESSAQADDSELLKDLYYQDDRRLDGANLFVREALKQPESRSSADKLTLAAKLISDSKETSFEHKALLEASTLLKMQEAFDRDLTEEFVGLSVNETLFQLIKGGYTNRAKKVQSEFKVPEKIFWWIRLRALVSARTWSELEDLSKTRKSPIGWEPFFSLILSAGNPKLASTFVPKCAPGMQPAEIISMWEKCGMRIKAAEEAFKHKDVETIDRLRAAAGVGTVEAREIEKLGAGLKRRVEEVLELVNGTRNDNFNDKQRMPSSRAIEIRETANKGLGVFAARDLPKGFKIIIEEPLVSVPVPEMVPGQGFKILDMISSLERAYEELSPKQKEAFINLHDFRLPGEEDQNRLLTIFRSNAYNTGNSHVGLFPKIARINHSCRPNSGNWWSEKAGHRVIYAARDIGKGEEITVSYIPLLKKAKDRQQRLAQYGFVCDCSACQSLESDKRRMKIADLLESLEHKLAPSSTRKRSTYERLGKKAITLLELVDEEDMMDYQARAFHIAAVFAQRLDNIEAARYYAIEELKIRQLAELDSDDAIKTRAFIAELMAES</sequence>
<dbReference type="SMART" id="SM00317">
    <property type="entry name" value="SET"/>
    <property type="match status" value="1"/>
</dbReference>
<dbReference type="SUPFAM" id="SSF82199">
    <property type="entry name" value="SET domain"/>
    <property type="match status" value="1"/>
</dbReference>
<keyword evidence="4" id="KW-1185">Reference proteome</keyword>
<dbReference type="GO" id="GO:0030897">
    <property type="term" value="C:HOPS complex"/>
    <property type="evidence" value="ECO:0007669"/>
    <property type="project" value="TreeGrafter"/>
</dbReference>
<proteinExistence type="inferred from homology"/>
<dbReference type="STRING" id="1116229.S3DC14"/>
<dbReference type="eggNOG" id="KOG2280">
    <property type="taxonomic scope" value="Eukaryota"/>
</dbReference>
<reference evidence="3 4" key="1">
    <citation type="journal article" date="2013" name="BMC Genomics">
        <title>Genomics-driven discovery of the pneumocandin biosynthetic gene cluster in the fungus Glarea lozoyensis.</title>
        <authorList>
            <person name="Chen L."/>
            <person name="Yue Q."/>
            <person name="Zhang X."/>
            <person name="Xiang M."/>
            <person name="Wang C."/>
            <person name="Li S."/>
            <person name="Che Y."/>
            <person name="Ortiz-Lopez F.J."/>
            <person name="Bills G.F."/>
            <person name="Liu X."/>
            <person name="An Z."/>
        </authorList>
    </citation>
    <scope>NUCLEOTIDE SEQUENCE [LARGE SCALE GENOMIC DNA]</scope>
    <source>
        <strain evidence="4">ATCC 20868 / MF5171</strain>
    </source>
</reference>
<dbReference type="GeneID" id="19469380"/>
<dbReference type="eggNOG" id="KOG2084">
    <property type="taxonomic scope" value="Eukaryota"/>
</dbReference>
<dbReference type="GO" id="GO:0006886">
    <property type="term" value="P:intracellular protein transport"/>
    <property type="evidence" value="ECO:0007669"/>
    <property type="project" value="InterPro"/>
</dbReference>
<organism evidence="3 4">
    <name type="scientific">Glarea lozoyensis (strain ATCC 20868 / MF5171)</name>
    <dbReference type="NCBI Taxonomy" id="1116229"/>
    <lineage>
        <taxon>Eukaryota</taxon>
        <taxon>Fungi</taxon>
        <taxon>Dikarya</taxon>
        <taxon>Ascomycota</taxon>
        <taxon>Pezizomycotina</taxon>
        <taxon>Leotiomycetes</taxon>
        <taxon>Helotiales</taxon>
        <taxon>Helotiaceae</taxon>
        <taxon>Glarea</taxon>
    </lineage>
</organism>
<dbReference type="Gene3D" id="2.170.270.10">
    <property type="entry name" value="SET domain"/>
    <property type="match status" value="1"/>
</dbReference>
<dbReference type="InterPro" id="IPR006926">
    <property type="entry name" value="Vps16_N"/>
</dbReference>